<evidence type="ECO:0000313" key="3">
    <source>
        <dbReference type="EMBL" id="CAB4744999.1"/>
    </source>
</evidence>
<dbReference type="EMBL" id="CAFBOO010000010">
    <property type="protein sequence ID" value="CAB4991160.1"/>
    <property type="molecule type" value="Genomic_DNA"/>
</dbReference>
<dbReference type="EMBL" id="CAFAAN010000007">
    <property type="protein sequence ID" value="CAB4805292.1"/>
    <property type="molecule type" value="Genomic_DNA"/>
</dbReference>
<dbReference type="EMBL" id="CAEZXC010000066">
    <property type="protein sequence ID" value="CAB4680292.1"/>
    <property type="molecule type" value="Genomic_DNA"/>
</dbReference>
<dbReference type="EMBL" id="CAEZYT010000114">
    <property type="protein sequence ID" value="CAB4744999.1"/>
    <property type="molecule type" value="Genomic_DNA"/>
</dbReference>
<dbReference type="EMBL" id="CAEZZH010000004">
    <property type="protein sequence ID" value="CAB4751680.1"/>
    <property type="molecule type" value="Genomic_DNA"/>
</dbReference>
<dbReference type="EMBL" id="CAFBNM010000006">
    <property type="protein sequence ID" value="CAB4954042.1"/>
    <property type="molecule type" value="Genomic_DNA"/>
</dbReference>
<dbReference type="EMBL" id="CAFAZW010000003">
    <property type="protein sequence ID" value="CAB4840206.1"/>
    <property type="molecule type" value="Genomic_DNA"/>
</dbReference>
<organism evidence="7">
    <name type="scientific">freshwater metagenome</name>
    <dbReference type="NCBI Taxonomy" id="449393"/>
    <lineage>
        <taxon>unclassified sequences</taxon>
        <taxon>metagenomes</taxon>
        <taxon>ecological metagenomes</taxon>
    </lineage>
</organism>
<dbReference type="EMBL" id="CAFBQY010000009">
    <property type="protein sequence ID" value="CAB5073931.1"/>
    <property type="molecule type" value="Genomic_DNA"/>
</dbReference>
<evidence type="ECO:0000313" key="2">
    <source>
        <dbReference type="EMBL" id="CAB4680292.1"/>
    </source>
</evidence>
<evidence type="ECO:0000313" key="6">
    <source>
        <dbReference type="EMBL" id="CAB4840206.1"/>
    </source>
</evidence>
<evidence type="ECO:0000313" key="4">
    <source>
        <dbReference type="EMBL" id="CAB4751680.1"/>
    </source>
</evidence>
<name>A0A6J7KIE5_9ZZZZ</name>
<dbReference type="AlphaFoldDB" id="A0A6J7KIE5"/>
<gene>
    <name evidence="2" type="ORF">UFOPK2340_01065</name>
    <name evidence="3" type="ORF">UFOPK2772_01254</name>
    <name evidence="4" type="ORF">UFOPK2850_00446</name>
    <name evidence="5" type="ORF">UFOPK3027_00925</name>
    <name evidence="6" type="ORF">UFOPK3256_00306</name>
    <name evidence="7" type="ORF">UFOPK3827_00753</name>
    <name evidence="8" type="ORF">UFOPK3982_01168</name>
    <name evidence="9" type="ORF">UFOPK4120_00586</name>
    <name evidence="10" type="ORF">UFOPK4404_00948</name>
</gene>
<evidence type="ECO:0000313" key="9">
    <source>
        <dbReference type="EMBL" id="CAB5016645.1"/>
    </source>
</evidence>
<sequence>MGFIANWKAKRKFKSDNQQYAITHQDWQTDIEIFKKIKEAFELAAKGEDVVSNQTIQKAGEIVLWGARGQFHEAGRGAGQFVGASQGFSIPVVAGIRYRVGATRGTYVSGDPIQKYGEIGDVVLTTNRVLFNGMINTREWAFAKWNGAAASDDETDYIFNVSNRQKTSGVLFSTRDGREFNRYLSCALIAAEYGIDRVITEVDKNMKELQEDKPMPPVLQLEAPKELK</sequence>
<reference evidence="7" key="1">
    <citation type="submission" date="2020-05" db="EMBL/GenBank/DDBJ databases">
        <authorList>
            <person name="Chiriac C."/>
            <person name="Salcher M."/>
            <person name="Ghai R."/>
            <person name="Kavagutti S V."/>
        </authorList>
    </citation>
    <scope>NUCLEOTIDE SEQUENCE</scope>
</reference>
<proteinExistence type="predicted"/>
<protein>
    <submittedName>
        <fullName evidence="7">Unannotated protein</fullName>
    </submittedName>
</protein>
<accession>A0A6J7KIE5</accession>
<evidence type="ECO:0000313" key="8">
    <source>
        <dbReference type="EMBL" id="CAB4991160.1"/>
    </source>
</evidence>
<feature type="region of interest" description="Disordered" evidence="1">
    <location>
        <begin position="209"/>
        <end position="228"/>
    </location>
</feature>
<dbReference type="EMBL" id="CAFBPO010000005">
    <property type="protein sequence ID" value="CAB5016645.1"/>
    <property type="molecule type" value="Genomic_DNA"/>
</dbReference>
<evidence type="ECO:0000313" key="10">
    <source>
        <dbReference type="EMBL" id="CAB5073931.1"/>
    </source>
</evidence>
<evidence type="ECO:0000313" key="7">
    <source>
        <dbReference type="EMBL" id="CAB4954042.1"/>
    </source>
</evidence>
<evidence type="ECO:0000313" key="5">
    <source>
        <dbReference type="EMBL" id="CAB4805292.1"/>
    </source>
</evidence>
<evidence type="ECO:0000256" key="1">
    <source>
        <dbReference type="SAM" id="MobiDB-lite"/>
    </source>
</evidence>